<evidence type="ECO:0000313" key="2">
    <source>
        <dbReference type="Proteomes" id="UP000824087"/>
    </source>
</evidence>
<gene>
    <name evidence="1" type="ORF">IAD49_01225</name>
</gene>
<evidence type="ECO:0000313" key="1">
    <source>
        <dbReference type="EMBL" id="HIU22180.1"/>
    </source>
</evidence>
<dbReference type="EMBL" id="DVML01000007">
    <property type="protein sequence ID" value="HIU22180.1"/>
    <property type="molecule type" value="Genomic_DNA"/>
</dbReference>
<comment type="caution">
    <text evidence="1">The sequence shown here is derived from an EMBL/GenBank/DDBJ whole genome shotgun (WGS) entry which is preliminary data.</text>
</comment>
<protein>
    <submittedName>
        <fullName evidence="1">Uncharacterized protein</fullName>
    </submittedName>
</protein>
<reference evidence="1" key="1">
    <citation type="submission" date="2020-10" db="EMBL/GenBank/DDBJ databases">
        <authorList>
            <person name="Gilroy R."/>
        </authorList>
    </citation>
    <scope>NUCLEOTIDE SEQUENCE</scope>
    <source>
        <strain evidence="1">CHK197-8231</strain>
    </source>
</reference>
<accession>A0A9D1HVN1</accession>
<dbReference type="AlphaFoldDB" id="A0A9D1HVN1"/>
<dbReference type="Proteomes" id="UP000824087">
    <property type="component" value="Unassembled WGS sequence"/>
</dbReference>
<name>A0A9D1HVN1_9BACT</name>
<reference evidence="1" key="2">
    <citation type="journal article" date="2021" name="PeerJ">
        <title>Extensive microbial diversity within the chicken gut microbiome revealed by metagenomics and culture.</title>
        <authorList>
            <person name="Gilroy R."/>
            <person name="Ravi A."/>
            <person name="Getino M."/>
            <person name="Pursley I."/>
            <person name="Horton D.L."/>
            <person name="Alikhan N.F."/>
            <person name="Baker D."/>
            <person name="Gharbi K."/>
            <person name="Hall N."/>
            <person name="Watson M."/>
            <person name="Adriaenssens E.M."/>
            <person name="Foster-Nyarko E."/>
            <person name="Jarju S."/>
            <person name="Secka A."/>
            <person name="Antonio M."/>
            <person name="Oren A."/>
            <person name="Chaudhuri R.R."/>
            <person name="La Ragione R."/>
            <person name="Hildebrand F."/>
            <person name="Pallen M.J."/>
        </authorList>
    </citation>
    <scope>NUCLEOTIDE SEQUENCE</scope>
    <source>
        <strain evidence="1">CHK197-8231</strain>
    </source>
</reference>
<organism evidence="1 2">
    <name type="scientific">Candidatus Fimihabitans intestinipullorum</name>
    <dbReference type="NCBI Taxonomy" id="2840820"/>
    <lineage>
        <taxon>Bacteria</taxon>
        <taxon>Bacillati</taxon>
        <taxon>Mycoplasmatota</taxon>
        <taxon>Mycoplasmatota incertae sedis</taxon>
        <taxon>Candidatus Fimihabitans</taxon>
    </lineage>
</organism>
<proteinExistence type="predicted"/>
<sequence length="336" mass="39238">MQQLNNIARLKDLYGDEFDEKHLITVFDINGNPFQMIGASYPEINALEGGYIITPNGKFITVRDFQEHDDVFSLYINYYKGTPESTEQWGSYECTKMLNDMKHIVYFGVKTRYTTEIVTGKEAQNYLKDARISNIAKGYGVLSFPKDRDITNEQKLATQLLLFTNDRQTGEKASKVLDISYGNMEENIVYDHRDMLNVFQPKEEAGLHLPKEDIKYALGCFNRMVVTDMKKLNRVKSELQQYDEKTNMDVKIVLRDLYRHIESSDLSALEKGREFAEVIRIAQSYDDPTVYGYMMGEDEKLRIANEKLFFKLNRYQNWVEYIQKGKIVQNHTAYKK</sequence>